<evidence type="ECO:0000256" key="1">
    <source>
        <dbReference type="SAM" id="SignalP"/>
    </source>
</evidence>
<dbReference type="RefSeq" id="WP_007621186.1">
    <property type="nucleotide sequence ID" value="NZ_BAEO01000041.1"/>
</dbReference>
<keyword evidence="1" id="KW-0732">Signal</keyword>
<dbReference type="OrthoDB" id="7068596at2"/>
<reference evidence="3 4" key="1">
    <citation type="journal article" date="2017" name="Antonie Van Leeuwenhoek">
        <title>Rhizobium rhizosphaerae sp. nov., a novel species isolated from rice rhizosphere.</title>
        <authorList>
            <person name="Zhao J.J."/>
            <person name="Zhang J."/>
            <person name="Zhang R.J."/>
            <person name="Zhang C.W."/>
            <person name="Yin H.Q."/>
            <person name="Zhang X.X."/>
        </authorList>
    </citation>
    <scope>NUCLEOTIDE SEQUENCE [LARGE SCALE GENOMIC DNA]</scope>
    <source>
        <strain evidence="3 4">BSs20135</strain>
    </source>
</reference>
<accession>K6XGV8</accession>
<keyword evidence="4" id="KW-1185">Reference proteome</keyword>
<dbReference type="Pfam" id="PF13511">
    <property type="entry name" value="DUF4124"/>
    <property type="match status" value="1"/>
</dbReference>
<evidence type="ECO:0000259" key="2">
    <source>
        <dbReference type="Pfam" id="PF13511"/>
    </source>
</evidence>
<dbReference type="Proteomes" id="UP000006327">
    <property type="component" value="Unassembled WGS sequence"/>
</dbReference>
<feature type="signal peptide" evidence="1">
    <location>
        <begin position="1"/>
        <end position="19"/>
    </location>
</feature>
<organism evidence="3 4">
    <name type="scientific">Paraglaciecola arctica BSs20135</name>
    <dbReference type="NCBI Taxonomy" id="493475"/>
    <lineage>
        <taxon>Bacteria</taxon>
        <taxon>Pseudomonadati</taxon>
        <taxon>Pseudomonadota</taxon>
        <taxon>Gammaproteobacteria</taxon>
        <taxon>Alteromonadales</taxon>
        <taxon>Alteromonadaceae</taxon>
        <taxon>Paraglaciecola</taxon>
    </lineage>
</organism>
<evidence type="ECO:0000313" key="3">
    <source>
        <dbReference type="EMBL" id="GAC19864.1"/>
    </source>
</evidence>
<name>K6XGV8_9ALTE</name>
<comment type="caution">
    <text evidence="3">The sequence shown here is derived from an EMBL/GenBank/DDBJ whole genome shotgun (WGS) entry which is preliminary data.</text>
</comment>
<sequence>MLVRYFLFFIFIHSMNAIANTETMQVYRWTDNSGVIHLSEFPPEDKNNSFNVEKIQVPIPVSEPPKGQSNSARMANIKKYIDDRKVARELQINTVNTAKTNKNNCKLAQENLALYQSGQRIRTSVNDSSAIQILSEQERIKRVKRSEKNVQSYCRK</sequence>
<dbReference type="eggNOG" id="ENOG50339YA">
    <property type="taxonomic scope" value="Bacteria"/>
</dbReference>
<feature type="domain" description="DUF4124" evidence="2">
    <location>
        <begin position="25"/>
        <end position="65"/>
    </location>
</feature>
<gene>
    <name evidence="3" type="ORF">GARC_2901</name>
</gene>
<dbReference type="InterPro" id="IPR025392">
    <property type="entry name" value="DUF4124"/>
</dbReference>
<dbReference type="AlphaFoldDB" id="K6XGV8"/>
<protein>
    <recommendedName>
        <fullName evidence="2">DUF4124 domain-containing protein</fullName>
    </recommendedName>
</protein>
<evidence type="ECO:0000313" key="4">
    <source>
        <dbReference type="Proteomes" id="UP000006327"/>
    </source>
</evidence>
<dbReference type="EMBL" id="BAEO01000041">
    <property type="protein sequence ID" value="GAC19864.1"/>
    <property type="molecule type" value="Genomic_DNA"/>
</dbReference>
<proteinExistence type="predicted"/>
<feature type="chain" id="PRO_5003899253" description="DUF4124 domain-containing protein" evidence="1">
    <location>
        <begin position="20"/>
        <end position="156"/>
    </location>
</feature>